<proteinExistence type="predicted"/>
<keyword evidence="2" id="KW-0032">Aminotransferase</keyword>
<accession>A0A6G9YY47</accession>
<dbReference type="PANTHER" id="PTHR43586:SF21">
    <property type="entry name" value="PYRIDOXAL PHOSPHATE (PLP)-DEPENDENT ASPARTATE AMINOTRANSFERASE SUPERFAMILY"/>
    <property type="match status" value="1"/>
</dbReference>
<gene>
    <name evidence="2" type="ORF">F6W96_07225</name>
</gene>
<reference evidence="2 3" key="1">
    <citation type="journal article" date="2019" name="ACS Chem. Biol.">
        <title>Identification and Mobilization of a Cryptic Antibiotic Biosynthesis Gene Locus from a Human-Pathogenic Nocardia Isolate.</title>
        <authorList>
            <person name="Herisse M."/>
            <person name="Ishida K."/>
            <person name="Porter J.L."/>
            <person name="Howden B."/>
            <person name="Hertweck C."/>
            <person name="Stinear T.P."/>
            <person name="Pidot S.J."/>
        </authorList>
    </citation>
    <scope>NUCLEOTIDE SEQUENCE [LARGE SCALE GENOMIC DNA]</scope>
    <source>
        <strain evidence="2 3">AUSMDU00012715</strain>
    </source>
</reference>
<dbReference type="Gene3D" id="3.40.640.10">
    <property type="entry name" value="Type I PLP-dependent aspartate aminotransferase-like (Major domain)"/>
    <property type="match status" value="1"/>
</dbReference>
<dbReference type="InterPro" id="IPR015421">
    <property type="entry name" value="PyrdxlP-dep_Trfase_major"/>
</dbReference>
<dbReference type="Gene3D" id="3.90.1150.10">
    <property type="entry name" value="Aspartate Aminotransferase, domain 1"/>
    <property type="match status" value="1"/>
</dbReference>
<protein>
    <submittedName>
        <fullName evidence="2">Aminotransferase class V-fold PLP-dependent enzyme</fullName>
    </submittedName>
</protein>
<dbReference type="InterPro" id="IPR000192">
    <property type="entry name" value="Aminotrans_V_dom"/>
</dbReference>
<dbReference type="InterPro" id="IPR015424">
    <property type="entry name" value="PyrdxlP-dep_Trfase"/>
</dbReference>
<evidence type="ECO:0000313" key="3">
    <source>
        <dbReference type="Proteomes" id="UP000500953"/>
    </source>
</evidence>
<evidence type="ECO:0000259" key="1">
    <source>
        <dbReference type="Pfam" id="PF00266"/>
    </source>
</evidence>
<evidence type="ECO:0000313" key="2">
    <source>
        <dbReference type="EMBL" id="QIS18122.1"/>
    </source>
</evidence>
<dbReference type="PANTHER" id="PTHR43586">
    <property type="entry name" value="CYSTEINE DESULFURASE"/>
    <property type="match status" value="1"/>
</dbReference>
<keyword evidence="2" id="KW-0808">Transferase</keyword>
<dbReference type="InterPro" id="IPR015422">
    <property type="entry name" value="PyrdxlP-dep_Trfase_small"/>
</dbReference>
<dbReference type="SUPFAM" id="SSF53383">
    <property type="entry name" value="PLP-dependent transferases"/>
    <property type="match status" value="1"/>
</dbReference>
<feature type="domain" description="Aminotransferase class V" evidence="1">
    <location>
        <begin position="136"/>
        <end position="314"/>
    </location>
</feature>
<dbReference type="GO" id="GO:0008483">
    <property type="term" value="F:transaminase activity"/>
    <property type="evidence" value="ECO:0007669"/>
    <property type="project" value="UniProtKB-KW"/>
</dbReference>
<organism evidence="2 3">
    <name type="scientific">Nocardia terpenica</name>
    <dbReference type="NCBI Taxonomy" id="455432"/>
    <lineage>
        <taxon>Bacteria</taxon>
        <taxon>Bacillati</taxon>
        <taxon>Actinomycetota</taxon>
        <taxon>Actinomycetes</taxon>
        <taxon>Mycobacteriales</taxon>
        <taxon>Nocardiaceae</taxon>
        <taxon>Nocardia</taxon>
    </lineage>
</organism>
<sequence length="361" mass="37887">MGRSGGHDELVTISTSALLPDSIRTAFAPTVAYLNAASYGLLPTAVAEAVSAAENRRAEGTFDIPGVDEIIADCRVAIGTLTGFAPEQIAIGSQVSQLVSLIAAALPEGAAVVLPEGEFTSVLWPFLVRPDLRVRTVPLTGLAEAVRPGDALVAAAVVQSADGGIVDTAAVVAAARSHGARVLFDLSQAAGWYPVRDLGADWVVSVGYKWLLGPKGTAFLAGTDEALAELRPLGAGWYSGYNPWETCYDAPLRSASDARRFDLSPVWPAWIGQRLALELLLSTGIDAIHRHNLALADRLRAGLGLSPGRSAIVSIEAQPGQIQRLREAGVVGSMRAGRLRLGCHLYNTEADIDRALTVLVG</sequence>
<dbReference type="AlphaFoldDB" id="A0A6G9YY47"/>
<dbReference type="Proteomes" id="UP000500953">
    <property type="component" value="Chromosome"/>
</dbReference>
<dbReference type="Pfam" id="PF00266">
    <property type="entry name" value="Aminotran_5"/>
    <property type="match status" value="1"/>
</dbReference>
<name>A0A6G9YY47_9NOCA</name>
<dbReference type="EMBL" id="CP046173">
    <property type="protein sequence ID" value="QIS18122.1"/>
    <property type="molecule type" value="Genomic_DNA"/>
</dbReference>